<protein>
    <submittedName>
        <fullName evidence="4">UDP-N-acetyl-alpha-D-glucosamine C6 dehydratase</fullName>
        <ecNumber evidence="4">4.2.1.135</ecNumber>
    </submittedName>
</protein>
<feature type="transmembrane region" description="Helical" evidence="2">
    <location>
        <begin position="12"/>
        <end position="33"/>
    </location>
</feature>
<dbReference type="InterPro" id="IPR051203">
    <property type="entry name" value="Polysaccharide_Synthase-Rel"/>
</dbReference>
<evidence type="ECO:0000256" key="1">
    <source>
        <dbReference type="ARBA" id="ARBA00007430"/>
    </source>
</evidence>
<dbReference type="AlphaFoldDB" id="A0A829Z897"/>
<dbReference type="Pfam" id="PF02719">
    <property type="entry name" value="Polysacc_synt_2"/>
    <property type="match status" value="1"/>
</dbReference>
<dbReference type="SUPFAM" id="SSF53335">
    <property type="entry name" value="S-adenosyl-L-methionine-dependent methyltransferases"/>
    <property type="match status" value="1"/>
</dbReference>
<dbReference type="Pfam" id="PF13727">
    <property type="entry name" value="CoA_binding_3"/>
    <property type="match status" value="1"/>
</dbReference>
<dbReference type="PANTHER" id="PTHR43318">
    <property type="entry name" value="UDP-N-ACETYLGLUCOSAMINE 4,6-DEHYDRATASE"/>
    <property type="match status" value="1"/>
</dbReference>
<organism evidence="4 5">
    <name type="scientific">Thomasclavelia cocleata</name>
    <dbReference type="NCBI Taxonomy" id="69824"/>
    <lineage>
        <taxon>Bacteria</taxon>
        <taxon>Bacillati</taxon>
        <taxon>Bacillota</taxon>
        <taxon>Erysipelotrichia</taxon>
        <taxon>Erysipelotrichales</taxon>
        <taxon>Coprobacillaceae</taxon>
        <taxon>Thomasclavelia</taxon>
    </lineage>
</organism>
<reference evidence="4 5" key="1">
    <citation type="journal article" date="2020" name="Microbiome">
        <title>Single-cell genomics of uncultured bacteria reveals dietary fiber responders in the mouse gut microbiota.</title>
        <authorList>
            <person name="Chijiiwa R."/>
            <person name="Hosokawa M."/>
            <person name="Kogawa M."/>
            <person name="Nishikawa Y."/>
            <person name="Ide K."/>
            <person name="Sakanashi C."/>
            <person name="Takahashi K."/>
            <person name="Takeyama H."/>
        </authorList>
    </citation>
    <scope>NUCLEOTIDE SEQUENCE [LARGE SCALE GENOMIC DNA]</scope>
    <source>
        <strain evidence="4">IMSAGC_017</strain>
    </source>
</reference>
<dbReference type="CDD" id="cd05237">
    <property type="entry name" value="UDP_invert_4-6DH_SDR_e"/>
    <property type="match status" value="1"/>
</dbReference>
<dbReference type="EC" id="4.2.1.135" evidence="4"/>
<keyword evidence="2" id="KW-0812">Transmembrane</keyword>
<evidence type="ECO:0000313" key="4">
    <source>
        <dbReference type="EMBL" id="GFI40205.1"/>
    </source>
</evidence>
<evidence type="ECO:0000256" key="2">
    <source>
        <dbReference type="SAM" id="Phobius"/>
    </source>
</evidence>
<comment type="similarity">
    <text evidence="1">Belongs to the polysaccharide synthase family.</text>
</comment>
<dbReference type="Proteomes" id="UP000490821">
    <property type="component" value="Unassembled WGS sequence"/>
</dbReference>
<dbReference type="InterPro" id="IPR036291">
    <property type="entry name" value="NAD(P)-bd_dom_sf"/>
</dbReference>
<dbReference type="InterPro" id="IPR003869">
    <property type="entry name" value="Polysac_CapD-like"/>
</dbReference>
<gene>
    <name evidence="4" type="primary">pglF</name>
    <name evidence="4" type="ORF">IMSAGC017_00236</name>
</gene>
<dbReference type="GO" id="GO:0016829">
    <property type="term" value="F:lyase activity"/>
    <property type="evidence" value="ECO:0007669"/>
    <property type="project" value="UniProtKB-KW"/>
</dbReference>
<keyword evidence="2" id="KW-0472">Membrane</keyword>
<keyword evidence="4" id="KW-0456">Lyase</keyword>
<evidence type="ECO:0000259" key="3">
    <source>
        <dbReference type="Pfam" id="PF02719"/>
    </source>
</evidence>
<sequence length="644" mass="73277">MGETKEKFQLSFRRIILILLDILCIVLAGYIALLLRFNGPIPNMYFNNLTVMLVPIIVCGLITFYYFKLYHSLWQFASISELKNILCATVIDSLLNICILELSGKDLPRSSYFIYFMLLTMFIGGGRFTYRLLRMKKRQTAFGLVKERRELEKVMIVGAGLAGEKVYREIVNSSEVYKQVMCFIDDAPSKWGRTVHGVIIYGGRDKIIKAAEKFGIEEILVAIPSADKKELANILNICKETKCKIKRLPGIYQLLNGDISIGDFKEVEVQDLLGRDPIEVNLEDIMGYVTDKVVMVTGGGGSIGSELCRQIAANKPKQLIIVDIYENNAYEIQLELQKKYQNLNLEVMIASVRNTKRMECLFARYHPEIVYHAAAHKHVPLMEDSPNEAVKNNVFGTLNTARVADRYGAKRFILISTDKAVNPTNVMGATKRICEMIIQSFNRKSKTEFVAVRFGNVLGSNGSVIPLFKKQIKEGGPVTVTHPDIIRYFMTIPEAVSLVLQAGAYAKGGEIFILDMGKPVKIADMARNLIKLSGYEPDVDIKIEYTGLRPGEKLYEELLMKEEGLQETPNNLIHIGKPIEMNEEVFFERLKDLKEEAYNEVEDIRPFVQELVPTYTYKNHLKEKCQKANQKWKFKKIIRNNCHV</sequence>
<dbReference type="SUPFAM" id="SSF51735">
    <property type="entry name" value="NAD(P)-binding Rossmann-fold domains"/>
    <property type="match status" value="1"/>
</dbReference>
<feature type="domain" description="Polysaccharide biosynthesis protein CapD-like" evidence="3">
    <location>
        <begin position="294"/>
        <end position="573"/>
    </location>
</feature>
<feature type="transmembrane region" description="Helical" evidence="2">
    <location>
        <begin position="45"/>
        <end position="67"/>
    </location>
</feature>
<dbReference type="InterPro" id="IPR029063">
    <property type="entry name" value="SAM-dependent_MTases_sf"/>
</dbReference>
<dbReference type="RefSeq" id="WP_172471777.1">
    <property type="nucleotide sequence ID" value="NZ_BLMI01000030.1"/>
</dbReference>
<name>A0A829Z897_9FIRM</name>
<dbReference type="EMBL" id="BLMI01000030">
    <property type="protein sequence ID" value="GFI40205.1"/>
    <property type="molecule type" value="Genomic_DNA"/>
</dbReference>
<feature type="transmembrane region" description="Helical" evidence="2">
    <location>
        <begin position="112"/>
        <end position="130"/>
    </location>
</feature>
<proteinExistence type="inferred from homology"/>
<accession>A0A829Z897</accession>
<comment type="caution">
    <text evidence="4">The sequence shown here is derived from an EMBL/GenBank/DDBJ whole genome shotgun (WGS) entry which is preliminary data.</text>
</comment>
<evidence type="ECO:0000313" key="5">
    <source>
        <dbReference type="Proteomes" id="UP000490821"/>
    </source>
</evidence>
<dbReference type="PANTHER" id="PTHR43318:SF1">
    <property type="entry name" value="POLYSACCHARIDE BIOSYNTHESIS PROTEIN EPSC-RELATED"/>
    <property type="match status" value="1"/>
</dbReference>
<dbReference type="Gene3D" id="3.40.50.720">
    <property type="entry name" value="NAD(P)-binding Rossmann-like Domain"/>
    <property type="match status" value="2"/>
</dbReference>
<keyword evidence="2" id="KW-1133">Transmembrane helix</keyword>